<protein>
    <submittedName>
        <fullName evidence="1">Uncharacterized protein</fullName>
    </submittedName>
</protein>
<sequence length="25" mass="2818">MPINTTVTIGKHAQFMCKQKSGRIK</sequence>
<evidence type="ECO:0000313" key="3">
    <source>
        <dbReference type="Proteomes" id="UP000676336"/>
    </source>
</evidence>
<comment type="caution">
    <text evidence="1">The sequence shown here is derived from an EMBL/GenBank/DDBJ whole genome shotgun (WGS) entry which is preliminary data.</text>
</comment>
<feature type="non-terminal residue" evidence="1">
    <location>
        <position position="25"/>
    </location>
</feature>
<evidence type="ECO:0000313" key="2">
    <source>
        <dbReference type="EMBL" id="CAF4766757.1"/>
    </source>
</evidence>
<proteinExistence type="predicted"/>
<reference evidence="1" key="1">
    <citation type="submission" date="2021-02" db="EMBL/GenBank/DDBJ databases">
        <authorList>
            <person name="Nowell W R."/>
        </authorList>
    </citation>
    <scope>NUCLEOTIDE SEQUENCE</scope>
</reference>
<gene>
    <name evidence="1" type="ORF">SMN809_LOCUS38215</name>
    <name evidence="2" type="ORF">SMN809_LOCUS45770</name>
</gene>
<organism evidence="1 3">
    <name type="scientific">Rotaria magnacalcarata</name>
    <dbReference type="NCBI Taxonomy" id="392030"/>
    <lineage>
        <taxon>Eukaryota</taxon>
        <taxon>Metazoa</taxon>
        <taxon>Spiralia</taxon>
        <taxon>Gnathifera</taxon>
        <taxon>Rotifera</taxon>
        <taxon>Eurotatoria</taxon>
        <taxon>Bdelloidea</taxon>
        <taxon>Philodinida</taxon>
        <taxon>Philodinidae</taxon>
        <taxon>Rotaria</taxon>
    </lineage>
</organism>
<dbReference type="EMBL" id="CAJOBI010099176">
    <property type="protein sequence ID" value="CAF4579530.1"/>
    <property type="molecule type" value="Genomic_DNA"/>
</dbReference>
<accession>A0A8S2YVV9</accession>
<name>A0A8S2YVV9_9BILA</name>
<dbReference type="Proteomes" id="UP000676336">
    <property type="component" value="Unassembled WGS sequence"/>
</dbReference>
<evidence type="ECO:0000313" key="1">
    <source>
        <dbReference type="EMBL" id="CAF4579530.1"/>
    </source>
</evidence>
<dbReference type="AlphaFoldDB" id="A0A8S2YVV9"/>
<dbReference type="EMBL" id="CAJOBI010140703">
    <property type="protein sequence ID" value="CAF4766757.1"/>
    <property type="molecule type" value="Genomic_DNA"/>
</dbReference>